<organism evidence="1 2">
    <name type="scientific">Dreissena polymorpha</name>
    <name type="common">Zebra mussel</name>
    <name type="synonym">Mytilus polymorpha</name>
    <dbReference type="NCBI Taxonomy" id="45954"/>
    <lineage>
        <taxon>Eukaryota</taxon>
        <taxon>Metazoa</taxon>
        <taxon>Spiralia</taxon>
        <taxon>Lophotrochozoa</taxon>
        <taxon>Mollusca</taxon>
        <taxon>Bivalvia</taxon>
        <taxon>Autobranchia</taxon>
        <taxon>Heteroconchia</taxon>
        <taxon>Euheterodonta</taxon>
        <taxon>Imparidentia</taxon>
        <taxon>Neoheterodontei</taxon>
        <taxon>Myida</taxon>
        <taxon>Dreissenoidea</taxon>
        <taxon>Dreissenidae</taxon>
        <taxon>Dreissena</taxon>
    </lineage>
</organism>
<evidence type="ECO:0000313" key="2">
    <source>
        <dbReference type="Proteomes" id="UP000828390"/>
    </source>
</evidence>
<evidence type="ECO:0000313" key="1">
    <source>
        <dbReference type="EMBL" id="KAH3868333.1"/>
    </source>
</evidence>
<reference evidence="1" key="1">
    <citation type="journal article" date="2019" name="bioRxiv">
        <title>The Genome of the Zebra Mussel, Dreissena polymorpha: A Resource for Invasive Species Research.</title>
        <authorList>
            <person name="McCartney M.A."/>
            <person name="Auch B."/>
            <person name="Kono T."/>
            <person name="Mallez S."/>
            <person name="Zhang Y."/>
            <person name="Obille A."/>
            <person name="Becker A."/>
            <person name="Abrahante J.E."/>
            <person name="Garbe J."/>
            <person name="Badalamenti J.P."/>
            <person name="Herman A."/>
            <person name="Mangelson H."/>
            <person name="Liachko I."/>
            <person name="Sullivan S."/>
            <person name="Sone E.D."/>
            <person name="Koren S."/>
            <person name="Silverstein K.A.T."/>
            <person name="Beckman K.B."/>
            <person name="Gohl D.M."/>
        </authorList>
    </citation>
    <scope>NUCLEOTIDE SEQUENCE</scope>
    <source>
        <strain evidence="1">Duluth1</strain>
        <tissue evidence="1">Whole animal</tissue>
    </source>
</reference>
<dbReference type="AlphaFoldDB" id="A0A9D4RI31"/>
<dbReference type="Proteomes" id="UP000828390">
    <property type="component" value="Unassembled WGS sequence"/>
</dbReference>
<comment type="caution">
    <text evidence="1">The sequence shown here is derived from an EMBL/GenBank/DDBJ whole genome shotgun (WGS) entry which is preliminary data.</text>
</comment>
<accession>A0A9D4RI31</accession>
<reference evidence="1" key="2">
    <citation type="submission" date="2020-11" db="EMBL/GenBank/DDBJ databases">
        <authorList>
            <person name="McCartney M.A."/>
            <person name="Auch B."/>
            <person name="Kono T."/>
            <person name="Mallez S."/>
            <person name="Becker A."/>
            <person name="Gohl D.M."/>
            <person name="Silverstein K.A.T."/>
            <person name="Koren S."/>
            <person name="Bechman K.B."/>
            <person name="Herman A."/>
            <person name="Abrahante J.E."/>
            <person name="Garbe J."/>
        </authorList>
    </citation>
    <scope>NUCLEOTIDE SEQUENCE</scope>
    <source>
        <strain evidence="1">Duluth1</strain>
        <tissue evidence="1">Whole animal</tissue>
    </source>
</reference>
<keyword evidence="2" id="KW-1185">Reference proteome</keyword>
<name>A0A9D4RI31_DREPO</name>
<dbReference type="EMBL" id="JAIWYP010000002">
    <property type="protein sequence ID" value="KAH3868333.1"/>
    <property type="molecule type" value="Genomic_DNA"/>
</dbReference>
<gene>
    <name evidence="1" type="ORF">DPMN_031476</name>
</gene>
<sequence length="61" mass="6783">MAILAPTDHSATSANVAPCIWKWRREVHLCRVPHYRKGVAGQKCTANRDCEQACGLNMGMK</sequence>
<protein>
    <submittedName>
        <fullName evidence="1">Uncharacterized protein</fullName>
    </submittedName>
</protein>
<proteinExistence type="predicted"/>